<evidence type="ECO:0000313" key="2">
    <source>
        <dbReference type="Proteomes" id="UP000059680"/>
    </source>
</evidence>
<gene>
    <name evidence="1" type="ordered locus">Os12g0467400</name>
    <name evidence="1" type="ORF">OSNPB_120467400</name>
</gene>
<reference evidence="2" key="1">
    <citation type="journal article" date="2005" name="Nature">
        <title>The map-based sequence of the rice genome.</title>
        <authorList>
            <consortium name="International rice genome sequencing project (IRGSP)"/>
            <person name="Matsumoto T."/>
            <person name="Wu J."/>
            <person name="Kanamori H."/>
            <person name="Katayose Y."/>
            <person name="Fujisawa M."/>
            <person name="Namiki N."/>
            <person name="Mizuno H."/>
            <person name="Yamamoto K."/>
            <person name="Antonio B.A."/>
            <person name="Baba T."/>
            <person name="Sakata K."/>
            <person name="Nagamura Y."/>
            <person name="Aoki H."/>
            <person name="Arikawa K."/>
            <person name="Arita K."/>
            <person name="Bito T."/>
            <person name="Chiden Y."/>
            <person name="Fujitsuka N."/>
            <person name="Fukunaka R."/>
            <person name="Hamada M."/>
            <person name="Harada C."/>
            <person name="Hayashi A."/>
            <person name="Hijishita S."/>
            <person name="Honda M."/>
            <person name="Hosokawa S."/>
            <person name="Ichikawa Y."/>
            <person name="Idonuma A."/>
            <person name="Iijima M."/>
            <person name="Ikeda M."/>
            <person name="Ikeno M."/>
            <person name="Ito K."/>
            <person name="Ito S."/>
            <person name="Ito T."/>
            <person name="Ito Y."/>
            <person name="Ito Y."/>
            <person name="Iwabuchi A."/>
            <person name="Kamiya K."/>
            <person name="Karasawa W."/>
            <person name="Kurita K."/>
            <person name="Katagiri S."/>
            <person name="Kikuta A."/>
            <person name="Kobayashi H."/>
            <person name="Kobayashi N."/>
            <person name="Machita K."/>
            <person name="Maehara T."/>
            <person name="Masukawa M."/>
            <person name="Mizubayashi T."/>
            <person name="Mukai Y."/>
            <person name="Nagasaki H."/>
            <person name="Nagata Y."/>
            <person name="Naito S."/>
            <person name="Nakashima M."/>
            <person name="Nakama Y."/>
            <person name="Nakamichi Y."/>
            <person name="Nakamura M."/>
            <person name="Meguro A."/>
            <person name="Negishi M."/>
            <person name="Ohta I."/>
            <person name="Ohta T."/>
            <person name="Okamoto M."/>
            <person name="Ono N."/>
            <person name="Saji S."/>
            <person name="Sakaguchi M."/>
            <person name="Sakai K."/>
            <person name="Shibata M."/>
            <person name="Shimokawa T."/>
            <person name="Song J."/>
            <person name="Takazaki Y."/>
            <person name="Terasawa K."/>
            <person name="Tsugane M."/>
            <person name="Tsuji K."/>
            <person name="Ueda S."/>
            <person name="Waki K."/>
            <person name="Yamagata H."/>
            <person name="Yamamoto M."/>
            <person name="Yamamoto S."/>
            <person name="Yamane H."/>
            <person name="Yoshiki S."/>
            <person name="Yoshihara R."/>
            <person name="Yukawa K."/>
            <person name="Zhong H."/>
            <person name="Yano M."/>
            <person name="Yuan Q."/>
            <person name="Ouyang S."/>
            <person name="Liu J."/>
            <person name="Jones K.M."/>
            <person name="Gansberger K."/>
            <person name="Moffat K."/>
            <person name="Hill J."/>
            <person name="Bera J."/>
            <person name="Fadrosh D."/>
            <person name="Jin S."/>
            <person name="Johri S."/>
            <person name="Kim M."/>
            <person name="Overton L."/>
            <person name="Reardon M."/>
            <person name="Tsitrin T."/>
            <person name="Vuong H."/>
            <person name="Weaver B."/>
            <person name="Ciecko A."/>
            <person name="Tallon L."/>
            <person name="Jackson J."/>
            <person name="Pai G."/>
            <person name="Aken S.V."/>
            <person name="Utterback T."/>
            <person name="Reidmuller S."/>
            <person name="Feldblyum T."/>
            <person name="Hsiao J."/>
            <person name="Zismann V."/>
            <person name="Iobst S."/>
            <person name="de Vazeille A.R."/>
            <person name="Buell C.R."/>
            <person name="Ying K."/>
            <person name="Li Y."/>
            <person name="Lu T."/>
            <person name="Huang Y."/>
            <person name="Zhao Q."/>
            <person name="Feng Q."/>
            <person name="Zhang L."/>
            <person name="Zhu J."/>
            <person name="Weng Q."/>
            <person name="Mu J."/>
            <person name="Lu Y."/>
            <person name="Fan D."/>
            <person name="Liu Y."/>
            <person name="Guan J."/>
            <person name="Zhang Y."/>
            <person name="Yu S."/>
            <person name="Liu X."/>
            <person name="Zhang Y."/>
            <person name="Hong G."/>
            <person name="Han B."/>
            <person name="Choisne N."/>
            <person name="Demange N."/>
            <person name="Orjeda G."/>
            <person name="Samain S."/>
            <person name="Cattolico L."/>
            <person name="Pelletier E."/>
            <person name="Couloux A."/>
            <person name="Segurens B."/>
            <person name="Wincker P."/>
            <person name="D'Hont A."/>
            <person name="Scarpelli C."/>
            <person name="Weissenbach J."/>
            <person name="Salanoubat M."/>
            <person name="Quetier F."/>
            <person name="Yu Y."/>
            <person name="Kim H.R."/>
            <person name="Rambo T."/>
            <person name="Currie J."/>
            <person name="Collura K."/>
            <person name="Luo M."/>
            <person name="Yang T."/>
            <person name="Ammiraju J.S.S."/>
            <person name="Engler F."/>
            <person name="Soderlund C."/>
            <person name="Wing R.A."/>
            <person name="Palmer L.E."/>
            <person name="de la Bastide M."/>
            <person name="Spiegel L."/>
            <person name="Nascimento L."/>
            <person name="Zutavern T."/>
            <person name="O'Shaughnessy A."/>
            <person name="Dike S."/>
            <person name="Dedhia N."/>
            <person name="Preston R."/>
            <person name="Balija V."/>
            <person name="McCombie W.R."/>
            <person name="Chow T."/>
            <person name="Chen H."/>
            <person name="Chung M."/>
            <person name="Chen C."/>
            <person name="Shaw J."/>
            <person name="Wu H."/>
            <person name="Hsiao K."/>
            <person name="Chao Y."/>
            <person name="Chu M."/>
            <person name="Cheng C."/>
            <person name="Hour A."/>
            <person name="Lee P."/>
            <person name="Lin S."/>
            <person name="Lin Y."/>
            <person name="Liou J."/>
            <person name="Liu S."/>
            <person name="Hsing Y."/>
            <person name="Raghuvanshi S."/>
            <person name="Mohanty A."/>
            <person name="Bharti A.K."/>
            <person name="Gaur A."/>
            <person name="Gupta V."/>
            <person name="Kumar D."/>
            <person name="Ravi V."/>
            <person name="Vij S."/>
            <person name="Kapur A."/>
            <person name="Khurana P."/>
            <person name="Khurana P."/>
            <person name="Khurana J.P."/>
            <person name="Tyagi A.K."/>
            <person name="Gaikwad K."/>
            <person name="Singh A."/>
            <person name="Dalal V."/>
            <person name="Srivastava S."/>
            <person name="Dixit A."/>
            <person name="Pal A.K."/>
            <person name="Ghazi I.A."/>
            <person name="Yadav M."/>
            <person name="Pandit A."/>
            <person name="Bhargava A."/>
            <person name="Sureshbabu K."/>
            <person name="Batra K."/>
            <person name="Sharma T.R."/>
            <person name="Mohapatra T."/>
            <person name="Singh N.K."/>
            <person name="Messing J."/>
            <person name="Nelson A.B."/>
            <person name="Fuks G."/>
            <person name="Kavchok S."/>
            <person name="Keizer G."/>
            <person name="Linton E."/>
            <person name="Llaca V."/>
            <person name="Song R."/>
            <person name="Tanyolac B."/>
            <person name="Young S."/>
            <person name="Ho-Il K."/>
            <person name="Hahn J.H."/>
            <person name="Sangsakoo G."/>
            <person name="Vanavichit A."/>
            <person name="de Mattos Luiz.A.T."/>
            <person name="Zimmer P.D."/>
            <person name="Malone G."/>
            <person name="Dellagostin O."/>
            <person name="de Oliveira A.C."/>
            <person name="Bevan M."/>
            <person name="Bancroft I."/>
            <person name="Minx P."/>
            <person name="Cordum H."/>
            <person name="Wilson R."/>
            <person name="Cheng Z."/>
            <person name="Jin W."/>
            <person name="Jiang J."/>
            <person name="Leong S.A."/>
            <person name="Iwama H."/>
            <person name="Gojobori T."/>
            <person name="Itoh T."/>
            <person name="Niimura Y."/>
            <person name="Fujii Y."/>
            <person name="Habara T."/>
            <person name="Sakai H."/>
            <person name="Sato Y."/>
            <person name="Wilson G."/>
            <person name="Kumar K."/>
            <person name="McCouch S."/>
            <person name="Juretic N."/>
            <person name="Hoen D."/>
            <person name="Wright S."/>
            <person name="Bruskiewich R."/>
            <person name="Bureau T."/>
            <person name="Miyao A."/>
            <person name="Hirochika H."/>
            <person name="Nishikawa T."/>
            <person name="Kadowaki K."/>
            <person name="Sugiura M."/>
            <person name="Burr B."/>
            <person name="Sasaki T."/>
        </authorList>
    </citation>
    <scope>NUCLEOTIDE SEQUENCE [LARGE SCALE GENOMIC DNA]</scope>
    <source>
        <strain evidence="2">cv. Nipponbare</strain>
    </source>
</reference>
<dbReference type="Proteomes" id="UP000059680">
    <property type="component" value="Chromosome 12"/>
</dbReference>
<sequence length="141" mass="14562">MGVATAAPHHSALAASGYGCGPTGSRSSFAPASSPGVALPDRDLLFIGAKKLLLLATSTWLQAATAPLVLARPPLRRHLLAPLRQIAISSPSAPRSCCSPPCKIRCRVSLLPTRFGNALSLQDPASTLSSMYCGLCAECHA</sequence>
<reference evidence="1 2" key="3">
    <citation type="journal article" date="2013" name="Rice">
        <title>Improvement of the Oryza sativa Nipponbare reference genome using next generation sequence and optical map data.</title>
        <authorList>
            <person name="Kawahara Y."/>
            <person name="de la Bastide M."/>
            <person name="Hamilton J.P."/>
            <person name="Kanamori H."/>
            <person name="McCombie W.R."/>
            <person name="Ouyang S."/>
            <person name="Schwartz D.C."/>
            <person name="Tanaka T."/>
            <person name="Wu J."/>
            <person name="Zhou S."/>
            <person name="Childs K.L."/>
            <person name="Davidson R.M."/>
            <person name="Lin H."/>
            <person name="Quesada-Ocampo L."/>
            <person name="Vaillancourt B."/>
            <person name="Sakai H."/>
            <person name="Lee S.S."/>
            <person name="Kim J."/>
            <person name="Numa H."/>
            <person name="Itoh T."/>
            <person name="Buell C.R."/>
            <person name="Matsumoto T."/>
        </authorList>
    </citation>
    <scope>NUCLEOTIDE SEQUENCE [LARGE SCALE GENOMIC DNA]</scope>
    <source>
        <strain evidence="2">cv. Nipponbare</strain>
    </source>
</reference>
<evidence type="ECO:0000313" key="1">
    <source>
        <dbReference type="EMBL" id="BAT17082.1"/>
    </source>
</evidence>
<dbReference type="InParanoid" id="A0A0N7KU06"/>
<accession>A0A0N7KU06</accession>
<dbReference type="EMBL" id="AP014968">
    <property type="protein sequence ID" value="BAT17082.1"/>
    <property type="molecule type" value="Genomic_DNA"/>
</dbReference>
<protein>
    <submittedName>
        <fullName evidence="1">Os12g0467400 protein</fullName>
    </submittedName>
</protein>
<proteinExistence type="predicted"/>
<name>A0A0N7KU06_ORYSJ</name>
<keyword evidence="2" id="KW-1185">Reference proteome</keyword>
<dbReference type="AlphaFoldDB" id="A0A0N7KU06"/>
<dbReference type="PaxDb" id="39947-A0A0N7KU06"/>
<organism evidence="1 2">
    <name type="scientific">Oryza sativa subsp. japonica</name>
    <name type="common">Rice</name>
    <dbReference type="NCBI Taxonomy" id="39947"/>
    <lineage>
        <taxon>Eukaryota</taxon>
        <taxon>Viridiplantae</taxon>
        <taxon>Streptophyta</taxon>
        <taxon>Embryophyta</taxon>
        <taxon>Tracheophyta</taxon>
        <taxon>Spermatophyta</taxon>
        <taxon>Magnoliopsida</taxon>
        <taxon>Liliopsida</taxon>
        <taxon>Poales</taxon>
        <taxon>Poaceae</taxon>
        <taxon>BOP clade</taxon>
        <taxon>Oryzoideae</taxon>
        <taxon>Oryzeae</taxon>
        <taxon>Oryzinae</taxon>
        <taxon>Oryza</taxon>
        <taxon>Oryza sativa</taxon>
    </lineage>
</organism>
<reference evidence="1 2" key="2">
    <citation type="journal article" date="2013" name="Plant Cell Physiol.">
        <title>Rice Annotation Project Database (RAP-DB): an integrative and interactive database for rice genomics.</title>
        <authorList>
            <person name="Sakai H."/>
            <person name="Lee S.S."/>
            <person name="Tanaka T."/>
            <person name="Numa H."/>
            <person name="Kim J."/>
            <person name="Kawahara Y."/>
            <person name="Wakimoto H."/>
            <person name="Yang C.C."/>
            <person name="Iwamoto M."/>
            <person name="Abe T."/>
            <person name="Yamada Y."/>
            <person name="Muto A."/>
            <person name="Inokuchi H."/>
            <person name="Ikemura T."/>
            <person name="Matsumoto T."/>
            <person name="Sasaki T."/>
            <person name="Itoh T."/>
        </authorList>
    </citation>
    <scope>NUCLEOTIDE SEQUENCE [LARGE SCALE GENOMIC DNA]</scope>
    <source>
        <strain evidence="2">cv. Nipponbare</strain>
    </source>
</reference>